<dbReference type="InterPro" id="IPR008266">
    <property type="entry name" value="Tyr_kinase_AS"/>
</dbReference>
<keyword evidence="12" id="KW-0418">Kinase</keyword>
<name>A0AAV4VGF1_9ARAC</name>
<keyword evidence="9" id="KW-0479">Metal-binding</keyword>
<dbReference type="PANTHER" id="PTHR23255:SF100">
    <property type="entry name" value="RECEPTOR PROTEIN SERINE_THREONINE KINASE"/>
    <property type="match status" value="1"/>
</dbReference>
<dbReference type="Pfam" id="PF01064">
    <property type="entry name" value="Activin_recp"/>
    <property type="match status" value="1"/>
</dbReference>
<keyword evidence="7" id="KW-0808">Transferase</keyword>
<feature type="compositionally biased region" description="Basic residues" evidence="21">
    <location>
        <begin position="892"/>
        <end position="903"/>
    </location>
</feature>
<feature type="region of interest" description="Disordered" evidence="21">
    <location>
        <begin position="873"/>
        <end position="903"/>
    </location>
</feature>
<evidence type="ECO:0000256" key="10">
    <source>
        <dbReference type="ARBA" id="ARBA00022729"/>
    </source>
</evidence>
<evidence type="ECO:0000256" key="20">
    <source>
        <dbReference type="ARBA" id="ARBA00048773"/>
    </source>
</evidence>
<keyword evidence="10" id="KW-0732">Signal</keyword>
<keyword evidence="8 22" id="KW-0812">Transmembrane</keyword>
<evidence type="ECO:0000256" key="15">
    <source>
        <dbReference type="ARBA" id="ARBA00022989"/>
    </source>
</evidence>
<evidence type="ECO:0000256" key="14">
    <source>
        <dbReference type="ARBA" id="ARBA00022842"/>
    </source>
</evidence>
<evidence type="ECO:0000256" key="2">
    <source>
        <dbReference type="ARBA" id="ARBA00001946"/>
    </source>
</evidence>
<keyword evidence="14" id="KW-0460">Magnesium</keyword>
<accession>A0AAV4VGF1</accession>
<dbReference type="InterPro" id="IPR045860">
    <property type="entry name" value="Snake_toxin-like_sf"/>
</dbReference>
<dbReference type="GO" id="GO:0030509">
    <property type="term" value="P:BMP signaling pathway"/>
    <property type="evidence" value="ECO:0007669"/>
    <property type="project" value="TreeGrafter"/>
</dbReference>
<dbReference type="EMBL" id="BPLQ01012966">
    <property type="protein sequence ID" value="GIY68939.1"/>
    <property type="molecule type" value="Genomic_DNA"/>
</dbReference>
<evidence type="ECO:0000256" key="16">
    <source>
        <dbReference type="ARBA" id="ARBA00023136"/>
    </source>
</evidence>
<dbReference type="PROSITE" id="PS50011">
    <property type="entry name" value="PROTEIN_KINASE_DOM"/>
    <property type="match status" value="1"/>
</dbReference>
<evidence type="ECO:0000256" key="13">
    <source>
        <dbReference type="ARBA" id="ARBA00022840"/>
    </source>
</evidence>
<organism evidence="24 25">
    <name type="scientific">Caerostris darwini</name>
    <dbReference type="NCBI Taxonomy" id="1538125"/>
    <lineage>
        <taxon>Eukaryota</taxon>
        <taxon>Metazoa</taxon>
        <taxon>Ecdysozoa</taxon>
        <taxon>Arthropoda</taxon>
        <taxon>Chelicerata</taxon>
        <taxon>Arachnida</taxon>
        <taxon>Araneae</taxon>
        <taxon>Araneomorphae</taxon>
        <taxon>Entelegynae</taxon>
        <taxon>Araneoidea</taxon>
        <taxon>Araneidae</taxon>
        <taxon>Caerostris</taxon>
    </lineage>
</organism>
<evidence type="ECO:0000313" key="25">
    <source>
        <dbReference type="Proteomes" id="UP001054837"/>
    </source>
</evidence>
<keyword evidence="17 24" id="KW-0675">Receptor</keyword>
<feature type="compositionally biased region" description="Polar residues" evidence="21">
    <location>
        <begin position="764"/>
        <end position="773"/>
    </location>
</feature>
<evidence type="ECO:0000256" key="1">
    <source>
        <dbReference type="ARBA" id="ARBA00001936"/>
    </source>
</evidence>
<dbReference type="FunFam" id="1.10.510.10:FF:000487">
    <property type="entry name" value="Anti-Muellerian hormone type-2 receptor"/>
    <property type="match status" value="1"/>
</dbReference>
<dbReference type="CDD" id="cd14054">
    <property type="entry name" value="STKc_BMPR2_AMHR2"/>
    <property type="match status" value="1"/>
</dbReference>
<evidence type="ECO:0000256" key="6">
    <source>
        <dbReference type="ARBA" id="ARBA00022527"/>
    </source>
</evidence>
<keyword evidence="15 22" id="KW-1133">Transmembrane helix</keyword>
<dbReference type="InterPro" id="IPR000472">
    <property type="entry name" value="Activin_recp"/>
</dbReference>
<evidence type="ECO:0000256" key="7">
    <source>
        <dbReference type="ARBA" id="ARBA00022679"/>
    </source>
</evidence>
<dbReference type="EC" id="2.7.11.30" evidence="5"/>
<dbReference type="GO" id="GO:0005024">
    <property type="term" value="F:transforming growth factor beta receptor activity"/>
    <property type="evidence" value="ECO:0007669"/>
    <property type="project" value="TreeGrafter"/>
</dbReference>
<dbReference type="Pfam" id="PF07714">
    <property type="entry name" value="PK_Tyr_Ser-Thr"/>
    <property type="match status" value="1"/>
</dbReference>
<gene>
    <name evidence="24" type="primary">BMPR2</name>
    <name evidence="24" type="ORF">CDAR_294111</name>
</gene>
<dbReference type="PROSITE" id="PS00109">
    <property type="entry name" value="PROTEIN_KINASE_TYR"/>
    <property type="match status" value="1"/>
</dbReference>
<dbReference type="PANTHER" id="PTHR23255">
    <property type="entry name" value="TRANSFORMING GROWTH FACTOR-BETA RECEPTOR TYPE I AND II"/>
    <property type="match status" value="1"/>
</dbReference>
<evidence type="ECO:0000256" key="5">
    <source>
        <dbReference type="ARBA" id="ARBA00012401"/>
    </source>
</evidence>
<protein>
    <recommendedName>
        <fullName evidence="5">receptor protein serine/threonine kinase</fullName>
        <ecNumber evidence="5">2.7.11.30</ecNumber>
    </recommendedName>
</protein>
<keyword evidence="18" id="KW-0325">Glycoprotein</keyword>
<comment type="cofactor">
    <cofactor evidence="2">
        <name>Mg(2+)</name>
        <dbReference type="ChEBI" id="CHEBI:18420"/>
    </cofactor>
</comment>
<dbReference type="GO" id="GO:0005524">
    <property type="term" value="F:ATP binding"/>
    <property type="evidence" value="ECO:0007669"/>
    <property type="project" value="UniProtKB-KW"/>
</dbReference>
<feature type="domain" description="Protein kinase" evidence="23">
    <location>
        <begin position="190"/>
        <end position="497"/>
    </location>
</feature>
<dbReference type="SUPFAM" id="SSF56112">
    <property type="entry name" value="Protein kinase-like (PK-like)"/>
    <property type="match status" value="1"/>
</dbReference>
<keyword evidence="13" id="KW-0067">ATP-binding</keyword>
<dbReference type="CDD" id="cd23618">
    <property type="entry name" value="TFP_LU_ECD_Wit"/>
    <property type="match status" value="1"/>
</dbReference>
<dbReference type="InterPro" id="IPR011009">
    <property type="entry name" value="Kinase-like_dom_sf"/>
</dbReference>
<keyword evidence="25" id="KW-1185">Reference proteome</keyword>
<evidence type="ECO:0000256" key="8">
    <source>
        <dbReference type="ARBA" id="ARBA00022692"/>
    </source>
</evidence>
<comment type="cofactor">
    <cofactor evidence="1">
        <name>Mn(2+)</name>
        <dbReference type="ChEBI" id="CHEBI:29035"/>
    </cofactor>
</comment>
<evidence type="ECO:0000256" key="3">
    <source>
        <dbReference type="ARBA" id="ARBA00004479"/>
    </source>
</evidence>
<proteinExistence type="inferred from homology"/>
<evidence type="ECO:0000256" key="21">
    <source>
        <dbReference type="SAM" id="MobiDB-lite"/>
    </source>
</evidence>
<dbReference type="SUPFAM" id="SSF57302">
    <property type="entry name" value="Snake toxin-like"/>
    <property type="match status" value="1"/>
</dbReference>
<dbReference type="Gene3D" id="3.30.200.20">
    <property type="entry name" value="Phosphorylase Kinase, domain 1"/>
    <property type="match status" value="1"/>
</dbReference>
<evidence type="ECO:0000313" key="24">
    <source>
        <dbReference type="EMBL" id="GIY68939.1"/>
    </source>
</evidence>
<reference evidence="24 25" key="1">
    <citation type="submission" date="2021-06" db="EMBL/GenBank/DDBJ databases">
        <title>Caerostris darwini draft genome.</title>
        <authorList>
            <person name="Kono N."/>
            <person name="Arakawa K."/>
        </authorList>
    </citation>
    <scope>NUCLEOTIDE SEQUENCE [LARGE SCALE GENOMIC DNA]</scope>
</reference>
<dbReference type="GO" id="GO:0005886">
    <property type="term" value="C:plasma membrane"/>
    <property type="evidence" value="ECO:0007669"/>
    <property type="project" value="TreeGrafter"/>
</dbReference>
<keyword evidence="16 22" id="KW-0472">Membrane</keyword>
<evidence type="ECO:0000259" key="23">
    <source>
        <dbReference type="PROSITE" id="PS50011"/>
    </source>
</evidence>
<comment type="subcellular location">
    <subcellularLocation>
        <location evidence="3">Membrane</location>
        <topology evidence="3">Single-pass type I membrane protein</topology>
    </subcellularLocation>
</comment>
<comment type="catalytic activity">
    <reaction evidence="20">
        <text>L-threonyl-[receptor-protein] + ATP = O-phospho-L-threonyl-[receptor-protein] + ADP + H(+)</text>
        <dbReference type="Rhea" id="RHEA:44880"/>
        <dbReference type="Rhea" id="RHEA-COMP:11024"/>
        <dbReference type="Rhea" id="RHEA-COMP:11025"/>
        <dbReference type="ChEBI" id="CHEBI:15378"/>
        <dbReference type="ChEBI" id="CHEBI:30013"/>
        <dbReference type="ChEBI" id="CHEBI:30616"/>
        <dbReference type="ChEBI" id="CHEBI:61977"/>
        <dbReference type="ChEBI" id="CHEBI:456216"/>
        <dbReference type="EC" id="2.7.11.30"/>
    </reaction>
</comment>
<evidence type="ECO:0000256" key="12">
    <source>
        <dbReference type="ARBA" id="ARBA00022777"/>
    </source>
</evidence>
<evidence type="ECO:0000256" key="4">
    <source>
        <dbReference type="ARBA" id="ARBA00009605"/>
    </source>
</evidence>
<feature type="region of interest" description="Disordered" evidence="21">
    <location>
        <begin position="737"/>
        <end position="774"/>
    </location>
</feature>
<feature type="transmembrane region" description="Helical" evidence="22">
    <location>
        <begin position="133"/>
        <end position="157"/>
    </location>
</feature>
<dbReference type="AlphaFoldDB" id="A0AAV4VGF1"/>
<sequence>MYKEQESHEESHPLCFYLKTPIIKQINVTVGSLLDGNTTERCSKPTDSCYILWQEDPRNKSIITIISQGCWNDANQKCQQSECIPSRSTKALDNTHFCCCEGNFCNTNITDVKSSPECCVDDPAQQFLGQMPLYMPFLIAVFAILGFGAFVILIYFIHRIYCTIPKRSNESLHLMEAPPPSSPNFDLDTLKLQEVVARGRYGSVYRGNLNEQNVAVKKFAYHDQQHFLNERAIYILPHMNHACLPKYIGSKEQIGDNGRPEFLLVVSFSPLGCLQDYLRDNTVDWNSLCRIILSVSRGLAHLHSEVRKGDKFKPCIVHRDVTSRNILMKADGTCMLCDFGFAIQISGSTYVLNGEEVKAEETSLSDVGTLRYMAPEILEGAVNLRDCESSLKQTDVYALGLVMWEVASRCTDLYQGLEVPPYKLPYEAEIGNDPTMEQMQTLVVKHKSRPLFPDIWKTSNPAVRSLKETIEDCWDQDAEARLTTLCVEERISELPVLWERDKAGLNVTSGISPSLNPVSNLCKSSSYHNKSSNDCDFASESMDDRLIIPRNRANSLSECTTETLLSPSDTVNQTNDKSKLLSNEASLTKVTYPLQPHQGRNPCLARNLLKELPHESPVIDSLMNYSPKYSINKKMISFSDGDANIFSLPPGMESNLMSNEFTNHSNRIFNPIPFVQNPMNYSSTIPKQTNLIGNKPTQEVFLKNEKRWNPLHIFDKRATKSSIRASLKMLLDRKTSVSNGNIPEEQQPLKSSSISSPISPSESNGKQGQTNPNAFWVSPEIKEGDQDNYGTLCTFPPPDGNIVMKSYDHHLMKGHAISVNEGNSLPAVIPNEDTALGGKTKRPTTLPVCPHNDKQDVELDILDVSDCDISNEFVNDDAPNPDNNVTKPNVVIRRKGSGGKKKGVKRVKTPFEIKCRFSLYDDRIMSSQQELPTNCASTDKQAQLDKAKFSISVPLNMDRFCSTTTNEHTEVQLETVPQEVQIKEKQKNGLILPINCIGPQNVVPMCDI</sequence>
<dbReference type="Gene3D" id="1.10.510.10">
    <property type="entry name" value="Transferase(Phosphotransferase) domain 1"/>
    <property type="match status" value="1"/>
</dbReference>
<dbReference type="Gene3D" id="2.10.60.10">
    <property type="entry name" value="CD59"/>
    <property type="match status" value="1"/>
</dbReference>
<evidence type="ECO:0000256" key="22">
    <source>
        <dbReference type="SAM" id="Phobius"/>
    </source>
</evidence>
<evidence type="ECO:0000256" key="9">
    <source>
        <dbReference type="ARBA" id="ARBA00022723"/>
    </source>
</evidence>
<evidence type="ECO:0000256" key="18">
    <source>
        <dbReference type="ARBA" id="ARBA00023180"/>
    </source>
</evidence>
<comment type="caution">
    <text evidence="24">The sequence shown here is derived from an EMBL/GenBank/DDBJ whole genome shotgun (WGS) entry which is preliminary data.</text>
</comment>
<evidence type="ECO:0000256" key="19">
    <source>
        <dbReference type="ARBA" id="ARBA00047681"/>
    </source>
</evidence>
<dbReference type="InterPro" id="IPR000719">
    <property type="entry name" value="Prot_kinase_dom"/>
</dbReference>
<evidence type="ECO:0000256" key="11">
    <source>
        <dbReference type="ARBA" id="ARBA00022741"/>
    </source>
</evidence>
<dbReference type="GO" id="GO:0043235">
    <property type="term" value="C:receptor complex"/>
    <property type="evidence" value="ECO:0007669"/>
    <property type="project" value="TreeGrafter"/>
</dbReference>
<evidence type="ECO:0000256" key="17">
    <source>
        <dbReference type="ARBA" id="ARBA00023170"/>
    </source>
</evidence>
<keyword evidence="6" id="KW-0723">Serine/threonine-protein kinase</keyword>
<comment type="catalytic activity">
    <reaction evidence="19">
        <text>L-seryl-[receptor-protein] + ATP = O-phospho-L-seryl-[receptor-protein] + ADP + H(+)</text>
        <dbReference type="Rhea" id="RHEA:18673"/>
        <dbReference type="Rhea" id="RHEA-COMP:11022"/>
        <dbReference type="Rhea" id="RHEA-COMP:11023"/>
        <dbReference type="ChEBI" id="CHEBI:15378"/>
        <dbReference type="ChEBI" id="CHEBI:29999"/>
        <dbReference type="ChEBI" id="CHEBI:30616"/>
        <dbReference type="ChEBI" id="CHEBI:83421"/>
        <dbReference type="ChEBI" id="CHEBI:456216"/>
        <dbReference type="EC" id="2.7.11.30"/>
    </reaction>
</comment>
<dbReference type="InterPro" id="IPR001245">
    <property type="entry name" value="Ser-Thr/Tyr_kinase_cat_dom"/>
</dbReference>
<keyword evidence="11" id="KW-0547">Nucleotide-binding</keyword>
<dbReference type="InterPro" id="IPR000333">
    <property type="entry name" value="TGFB_receptor"/>
</dbReference>
<comment type="similarity">
    <text evidence="4">Belongs to the protein kinase superfamily. TKL Ser/Thr protein kinase family. TGFB receptor subfamily.</text>
</comment>
<feature type="compositionally biased region" description="Low complexity" evidence="21">
    <location>
        <begin position="751"/>
        <end position="763"/>
    </location>
</feature>
<dbReference type="Proteomes" id="UP001054837">
    <property type="component" value="Unassembled WGS sequence"/>
</dbReference>